<feature type="transmembrane region" description="Helical" evidence="11">
    <location>
        <begin position="172"/>
        <end position="193"/>
    </location>
</feature>
<feature type="transmembrane region" description="Helical" evidence="11">
    <location>
        <begin position="510"/>
        <end position="530"/>
    </location>
</feature>
<protein>
    <submittedName>
        <fullName evidence="15">Putative membrane protein</fullName>
    </submittedName>
</protein>
<evidence type="ECO:0000259" key="12">
    <source>
        <dbReference type="Pfam" id="PF02714"/>
    </source>
</evidence>
<evidence type="ECO:0000313" key="16">
    <source>
        <dbReference type="Proteomes" id="UP000236291"/>
    </source>
</evidence>
<evidence type="ECO:0000256" key="11">
    <source>
        <dbReference type="SAM" id="Phobius"/>
    </source>
</evidence>
<keyword evidence="3" id="KW-0813">Transport</keyword>
<dbReference type="Pfam" id="PF13967">
    <property type="entry name" value="RSN1_TM"/>
    <property type="match status" value="2"/>
</dbReference>
<dbReference type="InterPro" id="IPR003864">
    <property type="entry name" value="CSC1/OSCA1-like_7TM"/>
</dbReference>
<dbReference type="PANTHER" id="PTHR13018:SF104">
    <property type="entry name" value="ERD (EARLY-RESPONSIVE TO DEHYDRATION STRESS) FAMILY PROTEIN"/>
    <property type="match status" value="1"/>
</dbReference>
<evidence type="ECO:0000256" key="10">
    <source>
        <dbReference type="SAM" id="Coils"/>
    </source>
</evidence>
<evidence type="ECO:0000256" key="1">
    <source>
        <dbReference type="ARBA" id="ARBA00004141"/>
    </source>
</evidence>
<dbReference type="InterPro" id="IPR045122">
    <property type="entry name" value="Csc1-like"/>
</dbReference>
<evidence type="ECO:0000259" key="13">
    <source>
        <dbReference type="Pfam" id="PF13967"/>
    </source>
</evidence>
<dbReference type="Proteomes" id="UP000236291">
    <property type="component" value="Unassembled WGS sequence"/>
</dbReference>
<evidence type="ECO:0000256" key="2">
    <source>
        <dbReference type="ARBA" id="ARBA00007779"/>
    </source>
</evidence>
<dbReference type="Pfam" id="PF14703">
    <property type="entry name" value="PHM7_cyt"/>
    <property type="match status" value="1"/>
</dbReference>
<comment type="similarity">
    <text evidence="2">Belongs to the CSC1 (TC 1.A.17) family.</text>
</comment>
<feature type="domain" description="CSC1/OSCA1-like 7TM region" evidence="12">
    <location>
        <begin position="382"/>
        <end position="649"/>
    </location>
</feature>
<keyword evidence="8 11" id="KW-0472">Membrane</keyword>
<feature type="transmembrane region" description="Helical" evidence="11">
    <location>
        <begin position="383"/>
        <end position="403"/>
    </location>
</feature>
<feature type="transmembrane region" description="Helical" evidence="11">
    <location>
        <begin position="117"/>
        <end position="138"/>
    </location>
</feature>
<feature type="transmembrane region" description="Helical" evidence="11">
    <location>
        <begin position="6"/>
        <end position="27"/>
    </location>
</feature>
<evidence type="ECO:0000256" key="6">
    <source>
        <dbReference type="ARBA" id="ARBA00022989"/>
    </source>
</evidence>
<dbReference type="Pfam" id="PF02714">
    <property type="entry name" value="RSN1_7TM"/>
    <property type="match status" value="1"/>
</dbReference>
<name>A0A2K3NR78_TRIPR</name>
<organism evidence="15 16">
    <name type="scientific">Trifolium pratense</name>
    <name type="common">Red clover</name>
    <dbReference type="NCBI Taxonomy" id="57577"/>
    <lineage>
        <taxon>Eukaryota</taxon>
        <taxon>Viridiplantae</taxon>
        <taxon>Streptophyta</taxon>
        <taxon>Embryophyta</taxon>
        <taxon>Tracheophyta</taxon>
        <taxon>Spermatophyta</taxon>
        <taxon>Magnoliopsida</taxon>
        <taxon>eudicotyledons</taxon>
        <taxon>Gunneridae</taxon>
        <taxon>Pentapetalae</taxon>
        <taxon>rosids</taxon>
        <taxon>fabids</taxon>
        <taxon>Fabales</taxon>
        <taxon>Fabaceae</taxon>
        <taxon>Papilionoideae</taxon>
        <taxon>50 kb inversion clade</taxon>
        <taxon>NPAAA clade</taxon>
        <taxon>Hologalegina</taxon>
        <taxon>IRL clade</taxon>
        <taxon>Trifolieae</taxon>
        <taxon>Trifolium</taxon>
    </lineage>
</organism>
<accession>A0A2K3NR78</accession>
<keyword evidence="5" id="KW-0106">Calcium</keyword>
<keyword evidence="10" id="KW-0175">Coiled coil</keyword>
<evidence type="ECO:0000256" key="3">
    <source>
        <dbReference type="ARBA" id="ARBA00022448"/>
    </source>
</evidence>
<feature type="domain" description="CSC1/OSCA1-like cytosolic" evidence="14">
    <location>
        <begin position="215"/>
        <end position="369"/>
    </location>
</feature>
<evidence type="ECO:0000256" key="4">
    <source>
        <dbReference type="ARBA" id="ARBA00022692"/>
    </source>
</evidence>
<evidence type="ECO:0000313" key="15">
    <source>
        <dbReference type="EMBL" id="PNY05517.1"/>
    </source>
</evidence>
<evidence type="ECO:0000256" key="9">
    <source>
        <dbReference type="ARBA" id="ARBA00023303"/>
    </source>
</evidence>
<feature type="coiled-coil region" evidence="10">
    <location>
        <begin position="293"/>
        <end position="320"/>
    </location>
</feature>
<evidence type="ECO:0000256" key="5">
    <source>
        <dbReference type="ARBA" id="ARBA00022837"/>
    </source>
</evidence>
<feature type="transmembrane region" description="Helical" evidence="11">
    <location>
        <begin position="475"/>
        <end position="501"/>
    </location>
</feature>
<dbReference type="EMBL" id="ASHM01000840">
    <property type="protein sequence ID" value="PNY05517.1"/>
    <property type="molecule type" value="Genomic_DNA"/>
</dbReference>
<gene>
    <name evidence="15" type="ORF">L195_g001969</name>
</gene>
<feature type="domain" description="CSC1/OSCA1-like N-terminal transmembrane" evidence="13">
    <location>
        <begin position="5"/>
        <end position="94"/>
    </location>
</feature>
<dbReference type="InterPro" id="IPR032880">
    <property type="entry name" value="CSC1/OSCA1-like_N"/>
</dbReference>
<dbReference type="AlphaFoldDB" id="A0A2K3NR78"/>
<feature type="transmembrane region" description="Helical" evidence="11">
    <location>
        <begin position="576"/>
        <end position="608"/>
    </location>
</feature>
<dbReference type="InterPro" id="IPR027815">
    <property type="entry name" value="CSC1/OSCA1-like_cyt"/>
</dbReference>
<feature type="transmembrane region" description="Helical" evidence="11">
    <location>
        <begin position="634"/>
        <end position="651"/>
    </location>
</feature>
<comment type="caution">
    <text evidence="15">The sequence shown here is derived from an EMBL/GenBank/DDBJ whole genome shotgun (WGS) entry which is preliminary data.</text>
</comment>
<dbReference type="GO" id="GO:0005227">
    <property type="term" value="F:calcium-activated cation channel activity"/>
    <property type="evidence" value="ECO:0007669"/>
    <property type="project" value="InterPro"/>
</dbReference>
<feature type="domain" description="CSC1/OSCA1-like N-terminal transmembrane" evidence="13">
    <location>
        <begin position="118"/>
        <end position="194"/>
    </location>
</feature>
<sequence>MIVSALLTSVGINTALCVLFITLYSILRKQPSNYEVYVPRLLVKGTSKRRSHFNLERLIPSAGWVAKAWRLSEEELYSLSGLDGVVFMRIITFRCFCNGKTATIAVGSAAFSRSIEVFIAVRIFTFAGVIGIFVLLPVNCWGNQLEDFDVANFTSNSLDVFTISNVNSGSKWLWVHFCAVYVVTGFICVLLFYEYKHVSSRRISYFYSAKPQPHHFTILVNSIPTSSSSISDSVDSFFKELYPSDYLSHVVVRRTSKIRSLLNDANNMYKRVAQLQPDPNKQKIKNGAISRLFGRKTNHIERYEKMLEEIEENVRLRQSEASLTGEARAAFVFFRTRFAAAAAFHLQQSVNPTQWTTELAPEPRDVYWPFFSESFIRRWISKLVILLVSTVFTISFLVPVVFVQGLTNLSQLKTLFPFLTSILTIKFVSQIITGYLPSLILQLFLQLVPPAMEFLSTIQGYISHSDIEMSATTKVLWFTVWNVFFATAFSGSILSMTSVILNPKVIPGKLAIVVPAQASFFITYVVTSGWTRWTSVSSELFRIFPYILNLITRLFKSPDDEFELPYMPYHKDIPRVLFFGLLGITYFFLAPLILPFVLAYFCLAYIIYKNQFMNVYAPRYETAGKFWPTVHNSMIFSLVLMHIIAVGFFALKKLSLASSMTVPLPILTLLFNEYCRKRFLPIFVGYSAETLIKKDRENQNDPTMTEFYNNLVDVYKDPALVPIQYSSNTNSLSSPLISSA</sequence>
<keyword evidence="6 11" id="KW-1133">Transmembrane helix</keyword>
<keyword evidence="9" id="KW-0407">Ion channel</keyword>
<evidence type="ECO:0000256" key="8">
    <source>
        <dbReference type="ARBA" id="ARBA00023136"/>
    </source>
</evidence>
<proteinExistence type="inferred from homology"/>
<reference evidence="15 16" key="2">
    <citation type="journal article" date="2017" name="Front. Plant Sci.">
        <title>Gene Classification and Mining of Molecular Markers Useful in Red Clover (Trifolium pratense) Breeding.</title>
        <authorList>
            <person name="Istvanek J."/>
            <person name="Dluhosova J."/>
            <person name="Dluhos P."/>
            <person name="Patkova L."/>
            <person name="Nedelnik J."/>
            <person name="Repkova J."/>
        </authorList>
    </citation>
    <scope>NUCLEOTIDE SEQUENCE [LARGE SCALE GENOMIC DNA]</scope>
    <source>
        <strain evidence="16">cv. Tatra</strain>
        <tissue evidence="15">Young leaves</tissue>
    </source>
</reference>
<keyword evidence="7" id="KW-0406">Ion transport</keyword>
<comment type="subcellular location">
    <subcellularLocation>
        <location evidence="1">Membrane</location>
        <topology evidence="1">Multi-pass membrane protein</topology>
    </subcellularLocation>
</comment>
<dbReference type="PANTHER" id="PTHR13018">
    <property type="entry name" value="PROBABLE MEMBRANE PROTEIN DUF221-RELATED"/>
    <property type="match status" value="1"/>
</dbReference>
<keyword evidence="4 11" id="KW-0812">Transmembrane</keyword>
<feature type="transmembrane region" description="Helical" evidence="11">
    <location>
        <begin position="415"/>
        <end position="436"/>
    </location>
</feature>
<reference evidence="15 16" key="1">
    <citation type="journal article" date="2014" name="Am. J. Bot.">
        <title>Genome assembly and annotation for red clover (Trifolium pratense; Fabaceae).</title>
        <authorList>
            <person name="Istvanek J."/>
            <person name="Jaros M."/>
            <person name="Krenek A."/>
            <person name="Repkova J."/>
        </authorList>
    </citation>
    <scope>NUCLEOTIDE SEQUENCE [LARGE SCALE GENOMIC DNA]</scope>
    <source>
        <strain evidence="16">cv. Tatra</strain>
        <tissue evidence="15">Young leaves</tissue>
    </source>
</reference>
<evidence type="ECO:0000256" key="7">
    <source>
        <dbReference type="ARBA" id="ARBA00023065"/>
    </source>
</evidence>
<dbReference type="GO" id="GO:0005886">
    <property type="term" value="C:plasma membrane"/>
    <property type="evidence" value="ECO:0007669"/>
    <property type="project" value="TreeGrafter"/>
</dbReference>
<evidence type="ECO:0000259" key="14">
    <source>
        <dbReference type="Pfam" id="PF14703"/>
    </source>
</evidence>